<dbReference type="PRINTS" id="PR00385">
    <property type="entry name" value="P450"/>
</dbReference>
<evidence type="ECO:0000256" key="5">
    <source>
        <dbReference type="ARBA" id="ARBA00023004"/>
    </source>
</evidence>
<dbReference type="InterPro" id="IPR001128">
    <property type="entry name" value="Cyt_P450"/>
</dbReference>
<dbReference type="PROSITE" id="PS00086">
    <property type="entry name" value="CYTOCHROME_P450"/>
    <property type="match status" value="1"/>
</dbReference>
<evidence type="ECO:0000313" key="9">
    <source>
        <dbReference type="Proteomes" id="UP000564644"/>
    </source>
</evidence>
<dbReference type="InterPro" id="IPR002397">
    <property type="entry name" value="Cyt_P450_B"/>
</dbReference>
<comment type="caution">
    <text evidence="8">The sequence shown here is derived from an EMBL/GenBank/DDBJ whole genome shotgun (WGS) entry which is preliminary data.</text>
</comment>
<gene>
    <name evidence="8" type="ORF">H7C18_26780</name>
</gene>
<dbReference type="InterPro" id="IPR036396">
    <property type="entry name" value="Cyt_P450_sf"/>
</dbReference>
<accession>A0A7X0SQY4</accession>
<evidence type="ECO:0000313" key="8">
    <source>
        <dbReference type="EMBL" id="MBB6734537.1"/>
    </source>
</evidence>
<dbReference type="CDD" id="cd11032">
    <property type="entry name" value="P450_EryK-like"/>
    <property type="match status" value="1"/>
</dbReference>
<evidence type="ECO:0000256" key="6">
    <source>
        <dbReference type="ARBA" id="ARBA00023033"/>
    </source>
</evidence>
<dbReference type="PANTHER" id="PTHR46696">
    <property type="entry name" value="P450, PUTATIVE (EUROFUNG)-RELATED"/>
    <property type="match status" value="1"/>
</dbReference>
<dbReference type="Proteomes" id="UP000564644">
    <property type="component" value="Unassembled WGS sequence"/>
</dbReference>
<evidence type="ECO:0000256" key="4">
    <source>
        <dbReference type="ARBA" id="ARBA00023002"/>
    </source>
</evidence>
<dbReference type="Pfam" id="PF00067">
    <property type="entry name" value="p450"/>
    <property type="match status" value="1"/>
</dbReference>
<dbReference type="GO" id="GO:0004497">
    <property type="term" value="F:monooxygenase activity"/>
    <property type="evidence" value="ECO:0007669"/>
    <property type="project" value="UniProtKB-KW"/>
</dbReference>
<evidence type="ECO:0000256" key="7">
    <source>
        <dbReference type="RuleBase" id="RU000461"/>
    </source>
</evidence>
<keyword evidence="2 7" id="KW-0349">Heme</keyword>
<dbReference type="GO" id="GO:0016705">
    <property type="term" value="F:oxidoreductase activity, acting on paired donors, with incorporation or reduction of molecular oxygen"/>
    <property type="evidence" value="ECO:0007669"/>
    <property type="project" value="InterPro"/>
</dbReference>
<organism evidence="8 9">
    <name type="scientific">Cohnella zeiphila</name>
    <dbReference type="NCBI Taxonomy" id="2761120"/>
    <lineage>
        <taxon>Bacteria</taxon>
        <taxon>Bacillati</taxon>
        <taxon>Bacillota</taxon>
        <taxon>Bacilli</taxon>
        <taxon>Bacillales</taxon>
        <taxon>Paenibacillaceae</taxon>
        <taxon>Cohnella</taxon>
    </lineage>
</organism>
<keyword evidence="3 7" id="KW-0479">Metal-binding</keyword>
<dbReference type="GO" id="GO:0005506">
    <property type="term" value="F:iron ion binding"/>
    <property type="evidence" value="ECO:0007669"/>
    <property type="project" value="InterPro"/>
</dbReference>
<keyword evidence="5 7" id="KW-0408">Iron</keyword>
<dbReference type="Gene3D" id="1.10.630.10">
    <property type="entry name" value="Cytochrome P450"/>
    <property type="match status" value="1"/>
</dbReference>
<reference evidence="8 9" key="1">
    <citation type="submission" date="2020-08" db="EMBL/GenBank/DDBJ databases">
        <title>Cohnella phylogeny.</title>
        <authorList>
            <person name="Dunlap C."/>
        </authorList>
    </citation>
    <scope>NUCLEOTIDE SEQUENCE [LARGE SCALE GENOMIC DNA]</scope>
    <source>
        <strain evidence="8 9">CBP 2801</strain>
    </source>
</reference>
<evidence type="ECO:0000256" key="3">
    <source>
        <dbReference type="ARBA" id="ARBA00022723"/>
    </source>
</evidence>
<dbReference type="RefSeq" id="WP_185132216.1">
    <property type="nucleotide sequence ID" value="NZ_JACJVO010000033.1"/>
</dbReference>
<keyword evidence="6 7" id="KW-0503">Monooxygenase</keyword>
<dbReference type="SUPFAM" id="SSF48264">
    <property type="entry name" value="Cytochrome P450"/>
    <property type="match status" value="1"/>
</dbReference>
<keyword evidence="9" id="KW-1185">Reference proteome</keyword>
<dbReference type="GO" id="GO:0020037">
    <property type="term" value="F:heme binding"/>
    <property type="evidence" value="ECO:0007669"/>
    <property type="project" value="InterPro"/>
</dbReference>
<dbReference type="AlphaFoldDB" id="A0A7X0SQY4"/>
<dbReference type="PANTHER" id="PTHR46696:SF1">
    <property type="entry name" value="CYTOCHROME P450 YJIB-RELATED"/>
    <property type="match status" value="1"/>
</dbReference>
<name>A0A7X0SQY4_9BACL</name>
<dbReference type="InterPro" id="IPR017972">
    <property type="entry name" value="Cyt_P450_CS"/>
</dbReference>
<dbReference type="EMBL" id="JACJVO010000033">
    <property type="protein sequence ID" value="MBB6734537.1"/>
    <property type="molecule type" value="Genomic_DNA"/>
</dbReference>
<protein>
    <submittedName>
        <fullName evidence="8">Cytochrome P450</fullName>
    </submittedName>
</protein>
<evidence type="ECO:0000256" key="2">
    <source>
        <dbReference type="ARBA" id="ARBA00022617"/>
    </source>
</evidence>
<keyword evidence="4 7" id="KW-0560">Oxidoreductase</keyword>
<evidence type="ECO:0000256" key="1">
    <source>
        <dbReference type="ARBA" id="ARBA00010617"/>
    </source>
</evidence>
<sequence length="387" mass="43587">MPELDSTAKRLFPFEILTGLRRESPVRYDGARGCWDVFAYEDVHRVLKDSRIFSSTRGPAAGQNMLYMDPPKHTQLRELVNKAFTPKAIQDLAPRIQSIAEDLLDQAAGERMDVVSHFATPLPVIVIAELLGAPAEDRTRFKSWSDILVESAEDLSEEAFVKINEKRMQAIQELSEYFVKILELRAQHPQNDLITALMSAEIDGEKLSGRDIINFCILLLAAGNETTTNLITNGVRILTEQPSLQDELHANPDLIPRFVEEVLRYYPPIVAIGRIATQDVEIGSQKIRAGDQIIAWVGAANRDEAKFAKEPDRFDLQRSPNPHMSFGFGIHFCLGAPLARLEGKIALEVLLRRLHEMKLTSEQDLIPIQSSFVFGVKNYPISFQRRA</sequence>
<proteinExistence type="inferred from homology"/>
<dbReference type="PRINTS" id="PR00359">
    <property type="entry name" value="BP450"/>
</dbReference>
<dbReference type="FunFam" id="1.10.630.10:FF:000018">
    <property type="entry name" value="Cytochrome P450 monooxygenase"/>
    <property type="match status" value="1"/>
</dbReference>
<comment type="similarity">
    <text evidence="1 7">Belongs to the cytochrome P450 family.</text>
</comment>